<dbReference type="InterPro" id="IPR003280">
    <property type="entry name" value="2pore_dom_K_chnl"/>
</dbReference>
<feature type="domain" description="Potassium channel" evidence="11">
    <location>
        <begin position="146"/>
        <end position="203"/>
    </location>
</feature>
<evidence type="ECO:0000313" key="12">
    <source>
        <dbReference type="EMBL" id="RMX51014.1"/>
    </source>
</evidence>
<comment type="similarity">
    <text evidence="8">Belongs to the two pore domain potassium channel (TC 1.A.1.8) family.</text>
</comment>
<dbReference type="PRINTS" id="PR01333">
    <property type="entry name" value="2POREKCHANEL"/>
</dbReference>
<keyword evidence="5 8" id="KW-0406">Ion transport</keyword>
<keyword evidence="13" id="KW-1185">Reference proteome</keyword>
<dbReference type="Proteomes" id="UP000275408">
    <property type="component" value="Unassembled WGS sequence"/>
</dbReference>
<dbReference type="AlphaFoldDB" id="A0A3M6UBW8"/>
<feature type="transmembrane region" description="Helical" evidence="10">
    <location>
        <begin position="243"/>
        <end position="264"/>
    </location>
</feature>
<dbReference type="STRING" id="46731.A0A3M6UBW8"/>
<dbReference type="InterPro" id="IPR013099">
    <property type="entry name" value="K_chnl_dom"/>
</dbReference>
<evidence type="ECO:0000256" key="7">
    <source>
        <dbReference type="ARBA" id="ARBA00023303"/>
    </source>
</evidence>
<sequence>MPLFKGKDKEDDTEGDRKKMLPNMNLPSIDKTKIKSSLKCVKWIQKKIQKKGAAFPLFMILLNAAYLTLGGLIFMALERQPKVVVNTSQELVDIFNVLKNSEISQNLSLSDGINVPDLVQNFTSKDLEKLEGVLSRITNQRTAAAKKEWNIYNSIFFCMTVTTTIGYGNLSPVTVAGRVICVIYALLGIPLTLALLAIVGKILGDYINDACAWLLKWYRKVHKSYEYERTVQDGDDGQVDAPLWMGLLILLIFTTLMAGLFCWIEGWDFGTSLYFQYITYLTIGFGDVVPQKEQLVFVNIFLVFLGLSVLSITLSMIASNIHHQMQKASFIEKLKDTELSDSSFVGSAVGIGDEEMGDGNGNKGRRGSGDDSAITKQDSNGGKSYGSTENGP</sequence>
<evidence type="ECO:0000256" key="9">
    <source>
        <dbReference type="SAM" id="MobiDB-lite"/>
    </source>
</evidence>
<evidence type="ECO:0000256" key="1">
    <source>
        <dbReference type="ARBA" id="ARBA00004141"/>
    </source>
</evidence>
<keyword evidence="6 10" id="KW-0472">Membrane</keyword>
<dbReference type="OrthoDB" id="297496at2759"/>
<dbReference type="OMA" id="GRVICVI"/>
<keyword evidence="4 10" id="KW-1133">Transmembrane helix</keyword>
<gene>
    <name evidence="12" type="ORF">pdam_00018444</name>
</gene>
<feature type="region of interest" description="Disordered" evidence="9">
    <location>
        <begin position="348"/>
        <end position="392"/>
    </location>
</feature>
<name>A0A3M6UBW8_POCDA</name>
<dbReference type="GO" id="GO:0030322">
    <property type="term" value="P:stabilization of membrane potential"/>
    <property type="evidence" value="ECO:0007669"/>
    <property type="project" value="TreeGrafter"/>
</dbReference>
<comment type="caution">
    <text evidence="12">The sequence shown here is derived from an EMBL/GenBank/DDBJ whole genome shotgun (WGS) entry which is preliminary data.</text>
</comment>
<dbReference type="GO" id="GO:0005886">
    <property type="term" value="C:plasma membrane"/>
    <property type="evidence" value="ECO:0007669"/>
    <property type="project" value="TreeGrafter"/>
</dbReference>
<organism evidence="12 13">
    <name type="scientific">Pocillopora damicornis</name>
    <name type="common">Cauliflower coral</name>
    <name type="synonym">Millepora damicornis</name>
    <dbReference type="NCBI Taxonomy" id="46731"/>
    <lineage>
        <taxon>Eukaryota</taxon>
        <taxon>Metazoa</taxon>
        <taxon>Cnidaria</taxon>
        <taxon>Anthozoa</taxon>
        <taxon>Hexacorallia</taxon>
        <taxon>Scleractinia</taxon>
        <taxon>Astrocoeniina</taxon>
        <taxon>Pocilloporidae</taxon>
        <taxon>Pocillopora</taxon>
    </lineage>
</organism>
<keyword evidence="2 8" id="KW-0813">Transport</keyword>
<evidence type="ECO:0000256" key="8">
    <source>
        <dbReference type="RuleBase" id="RU003857"/>
    </source>
</evidence>
<accession>A0A3M6UBW8</accession>
<dbReference type="PANTHER" id="PTHR11003">
    <property type="entry name" value="POTASSIUM CHANNEL, SUBFAMILY K"/>
    <property type="match status" value="1"/>
</dbReference>
<evidence type="ECO:0000313" key="13">
    <source>
        <dbReference type="Proteomes" id="UP000275408"/>
    </source>
</evidence>
<reference evidence="12 13" key="1">
    <citation type="journal article" date="2018" name="Sci. Rep.">
        <title>Comparative analysis of the Pocillopora damicornis genome highlights role of immune system in coral evolution.</title>
        <authorList>
            <person name="Cunning R."/>
            <person name="Bay R.A."/>
            <person name="Gillette P."/>
            <person name="Baker A.C."/>
            <person name="Traylor-Knowles N."/>
        </authorList>
    </citation>
    <scope>NUCLEOTIDE SEQUENCE [LARGE SCALE GENOMIC DNA]</scope>
    <source>
        <strain evidence="12">RSMAS</strain>
        <tissue evidence="12">Whole animal</tissue>
    </source>
</reference>
<dbReference type="GO" id="GO:0022841">
    <property type="term" value="F:potassium ion leak channel activity"/>
    <property type="evidence" value="ECO:0007669"/>
    <property type="project" value="TreeGrafter"/>
</dbReference>
<dbReference type="PANTHER" id="PTHR11003:SF345">
    <property type="entry name" value="TWIK FAMILY OF POTASSIUM CHANNELS PROTEIN 18"/>
    <property type="match status" value="1"/>
</dbReference>
<feature type="domain" description="Potassium channel" evidence="11">
    <location>
        <begin position="250"/>
        <end position="319"/>
    </location>
</feature>
<feature type="transmembrane region" description="Helical" evidence="10">
    <location>
        <begin position="179"/>
        <end position="199"/>
    </location>
</feature>
<dbReference type="Pfam" id="PF07885">
    <property type="entry name" value="Ion_trans_2"/>
    <property type="match status" value="2"/>
</dbReference>
<evidence type="ECO:0000256" key="3">
    <source>
        <dbReference type="ARBA" id="ARBA00022692"/>
    </source>
</evidence>
<feature type="compositionally biased region" description="Basic and acidic residues" evidence="9">
    <location>
        <begin position="1"/>
        <end position="19"/>
    </location>
</feature>
<feature type="transmembrane region" description="Helical" evidence="10">
    <location>
        <begin position="295"/>
        <end position="317"/>
    </location>
</feature>
<evidence type="ECO:0000256" key="2">
    <source>
        <dbReference type="ARBA" id="ARBA00022448"/>
    </source>
</evidence>
<feature type="region of interest" description="Disordered" evidence="9">
    <location>
        <begin position="1"/>
        <end position="25"/>
    </location>
</feature>
<feature type="transmembrane region" description="Helical" evidence="10">
    <location>
        <begin position="271"/>
        <end position="289"/>
    </location>
</feature>
<evidence type="ECO:0000256" key="4">
    <source>
        <dbReference type="ARBA" id="ARBA00022989"/>
    </source>
</evidence>
<feature type="transmembrane region" description="Helical" evidence="10">
    <location>
        <begin position="149"/>
        <end position="167"/>
    </location>
</feature>
<feature type="transmembrane region" description="Helical" evidence="10">
    <location>
        <begin position="53"/>
        <end position="77"/>
    </location>
</feature>
<dbReference type="SUPFAM" id="SSF81324">
    <property type="entry name" value="Voltage-gated potassium channels"/>
    <property type="match status" value="2"/>
</dbReference>
<comment type="subcellular location">
    <subcellularLocation>
        <location evidence="1">Membrane</location>
        <topology evidence="1">Multi-pass membrane protein</topology>
    </subcellularLocation>
</comment>
<keyword evidence="3 8" id="KW-0812">Transmembrane</keyword>
<dbReference type="EMBL" id="RCHS01001862">
    <property type="protein sequence ID" value="RMX51014.1"/>
    <property type="molecule type" value="Genomic_DNA"/>
</dbReference>
<evidence type="ECO:0000259" key="11">
    <source>
        <dbReference type="Pfam" id="PF07885"/>
    </source>
</evidence>
<proteinExistence type="inferred from homology"/>
<evidence type="ECO:0000256" key="6">
    <source>
        <dbReference type="ARBA" id="ARBA00023136"/>
    </source>
</evidence>
<evidence type="ECO:0000256" key="5">
    <source>
        <dbReference type="ARBA" id="ARBA00023065"/>
    </source>
</evidence>
<keyword evidence="7 8" id="KW-0407">Ion channel</keyword>
<evidence type="ECO:0000256" key="10">
    <source>
        <dbReference type="SAM" id="Phobius"/>
    </source>
</evidence>
<feature type="compositionally biased region" description="Polar residues" evidence="9">
    <location>
        <begin position="374"/>
        <end position="392"/>
    </location>
</feature>
<protein>
    <recommendedName>
        <fullName evidence="11">Potassium channel domain-containing protein</fullName>
    </recommendedName>
</protein>
<dbReference type="Gene3D" id="1.10.287.70">
    <property type="match status" value="1"/>
</dbReference>
<dbReference type="GO" id="GO:0015271">
    <property type="term" value="F:outward rectifier potassium channel activity"/>
    <property type="evidence" value="ECO:0007669"/>
    <property type="project" value="TreeGrafter"/>
</dbReference>